<name>A0ABT5WP73_9SPHN</name>
<keyword evidence="3" id="KW-1185">Reference proteome</keyword>
<dbReference type="Proteomes" id="UP001216253">
    <property type="component" value="Unassembled WGS sequence"/>
</dbReference>
<accession>A0ABT5WP73</accession>
<feature type="signal peptide" evidence="1">
    <location>
        <begin position="1"/>
        <end position="26"/>
    </location>
</feature>
<evidence type="ECO:0000313" key="3">
    <source>
        <dbReference type="Proteomes" id="UP001216253"/>
    </source>
</evidence>
<comment type="caution">
    <text evidence="2">The sequence shown here is derived from an EMBL/GenBank/DDBJ whole genome shotgun (WGS) entry which is preliminary data.</text>
</comment>
<sequence length="48" mass="4724">MPRPMSSVTCAAIASVLAMTAFVITAGTLPAQAHGAAPAAIALEKASR</sequence>
<gene>
    <name evidence="2" type="ORF">PYV00_04975</name>
</gene>
<organism evidence="2 3">
    <name type="scientific">Novosphingobium album</name>
    <name type="common">ex Liu et al. 2023</name>
    <dbReference type="NCBI Taxonomy" id="3031130"/>
    <lineage>
        <taxon>Bacteria</taxon>
        <taxon>Pseudomonadati</taxon>
        <taxon>Pseudomonadota</taxon>
        <taxon>Alphaproteobacteria</taxon>
        <taxon>Sphingomonadales</taxon>
        <taxon>Sphingomonadaceae</taxon>
        <taxon>Novosphingobium</taxon>
    </lineage>
</organism>
<dbReference type="EMBL" id="JARESE010000013">
    <property type="protein sequence ID" value="MDE8651072.1"/>
    <property type="molecule type" value="Genomic_DNA"/>
</dbReference>
<protein>
    <submittedName>
        <fullName evidence="2">Uncharacterized protein</fullName>
    </submittedName>
</protein>
<evidence type="ECO:0000256" key="1">
    <source>
        <dbReference type="SAM" id="SignalP"/>
    </source>
</evidence>
<evidence type="ECO:0000313" key="2">
    <source>
        <dbReference type="EMBL" id="MDE8651072.1"/>
    </source>
</evidence>
<reference evidence="2 3" key="1">
    <citation type="submission" date="2023-03" db="EMBL/GenBank/DDBJ databases">
        <title>NovoSphingobium album sp. nov. isolated from polycyclic aromatic hydrocarbons- and heavy-metal polluted soil.</title>
        <authorList>
            <person name="Liu Z."/>
            <person name="Wang K."/>
        </authorList>
    </citation>
    <scope>NUCLEOTIDE SEQUENCE [LARGE SCALE GENOMIC DNA]</scope>
    <source>
        <strain evidence="2 3">H3SJ31-1</strain>
    </source>
</reference>
<keyword evidence="1" id="KW-0732">Signal</keyword>
<feature type="chain" id="PRO_5046351087" evidence="1">
    <location>
        <begin position="27"/>
        <end position="48"/>
    </location>
</feature>
<proteinExistence type="predicted"/>